<feature type="transmembrane region" description="Helical" evidence="2">
    <location>
        <begin position="63"/>
        <end position="84"/>
    </location>
</feature>
<dbReference type="Proteomes" id="UP001303115">
    <property type="component" value="Unassembled WGS sequence"/>
</dbReference>
<dbReference type="EMBL" id="MU854329">
    <property type="protein sequence ID" value="KAK4043263.1"/>
    <property type="molecule type" value="Genomic_DNA"/>
</dbReference>
<evidence type="ECO:0000313" key="4">
    <source>
        <dbReference type="Proteomes" id="UP001303115"/>
    </source>
</evidence>
<evidence type="ECO:0000256" key="1">
    <source>
        <dbReference type="SAM" id="MobiDB-lite"/>
    </source>
</evidence>
<feature type="compositionally biased region" description="Basic and acidic residues" evidence="1">
    <location>
        <begin position="236"/>
        <end position="245"/>
    </location>
</feature>
<protein>
    <recommendedName>
        <fullName evidence="5">DUF4112 domain-containing protein</fullName>
    </recommendedName>
</protein>
<feature type="region of interest" description="Disordered" evidence="1">
    <location>
        <begin position="208"/>
        <end position="245"/>
    </location>
</feature>
<keyword evidence="2" id="KW-1133">Transmembrane helix</keyword>
<keyword evidence="2" id="KW-0812">Transmembrane</keyword>
<sequence>MNAAVNILGKKALKRYGNKSPNSDNPYKDRKGKKREPPPGLSTNDVRILKNVRKRAYRWDQQFNCCCLGFRFGWSAILGLIPVIGDGIEVLISLSLIRTASKVDGGLPKRIYSLMITYIILDFAFGFIPVLGDLVDFAFRANTRNAWLLESYLTEKGQAALNPNRGILDEETGEVVEMPPELQVPPEDRDVEQGVEPVRMVEQAPPILAALPPARTPSPKEDMPPPGRNLTGRQPQDPRDRRGWK</sequence>
<evidence type="ECO:0000313" key="3">
    <source>
        <dbReference type="EMBL" id="KAK4043263.1"/>
    </source>
</evidence>
<keyword evidence="4" id="KW-1185">Reference proteome</keyword>
<organism evidence="3 4">
    <name type="scientific">Parachaetomium inaequale</name>
    <dbReference type="NCBI Taxonomy" id="2588326"/>
    <lineage>
        <taxon>Eukaryota</taxon>
        <taxon>Fungi</taxon>
        <taxon>Dikarya</taxon>
        <taxon>Ascomycota</taxon>
        <taxon>Pezizomycotina</taxon>
        <taxon>Sordariomycetes</taxon>
        <taxon>Sordariomycetidae</taxon>
        <taxon>Sordariales</taxon>
        <taxon>Chaetomiaceae</taxon>
        <taxon>Parachaetomium</taxon>
    </lineage>
</organism>
<reference evidence="4" key="1">
    <citation type="journal article" date="2023" name="Mol. Phylogenet. Evol.">
        <title>Genome-scale phylogeny and comparative genomics of the fungal order Sordariales.</title>
        <authorList>
            <person name="Hensen N."/>
            <person name="Bonometti L."/>
            <person name="Westerberg I."/>
            <person name="Brannstrom I.O."/>
            <person name="Guillou S."/>
            <person name="Cros-Aarteil S."/>
            <person name="Calhoun S."/>
            <person name="Haridas S."/>
            <person name="Kuo A."/>
            <person name="Mondo S."/>
            <person name="Pangilinan J."/>
            <person name="Riley R."/>
            <person name="LaButti K."/>
            <person name="Andreopoulos B."/>
            <person name="Lipzen A."/>
            <person name="Chen C."/>
            <person name="Yan M."/>
            <person name="Daum C."/>
            <person name="Ng V."/>
            <person name="Clum A."/>
            <person name="Steindorff A."/>
            <person name="Ohm R.A."/>
            <person name="Martin F."/>
            <person name="Silar P."/>
            <person name="Natvig D.O."/>
            <person name="Lalanne C."/>
            <person name="Gautier V."/>
            <person name="Ament-Velasquez S.L."/>
            <person name="Kruys A."/>
            <person name="Hutchinson M.I."/>
            <person name="Powell A.J."/>
            <person name="Barry K."/>
            <person name="Miller A.N."/>
            <person name="Grigoriev I.V."/>
            <person name="Debuchy R."/>
            <person name="Gladieux P."/>
            <person name="Hiltunen Thoren M."/>
            <person name="Johannesson H."/>
        </authorList>
    </citation>
    <scope>NUCLEOTIDE SEQUENCE [LARGE SCALE GENOMIC DNA]</scope>
    <source>
        <strain evidence="4">CBS 284.82</strain>
    </source>
</reference>
<keyword evidence="2" id="KW-0472">Membrane</keyword>
<name>A0AAN6PLI8_9PEZI</name>
<gene>
    <name evidence="3" type="ORF">C8A01DRAFT_13166</name>
</gene>
<feature type="transmembrane region" description="Helical" evidence="2">
    <location>
        <begin position="111"/>
        <end position="135"/>
    </location>
</feature>
<comment type="caution">
    <text evidence="3">The sequence shown here is derived from an EMBL/GenBank/DDBJ whole genome shotgun (WGS) entry which is preliminary data.</text>
</comment>
<evidence type="ECO:0008006" key="5">
    <source>
        <dbReference type="Google" id="ProtNLM"/>
    </source>
</evidence>
<dbReference type="Pfam" id="PF13430">
    <property type="entry name" value="DUF4112"/>
    <property type="match status" value="1"/>
</dbReference>
<feature type="region of interest" description="Disordered" evidence="1">
    <location>
        <begin position="1"/>
        <end position="43"/>
    </location>
</feature>
<accession>A0AAN6PLI8</accession>
<dbReference type="AlphaFoldDB" id="A0AAN6PLI8"/>
<proteinExistence type="predicted"/>
<evidence type="ECO:0000256" key="2">
    <source>
        <dbReference type="SAM" id="Phobius"/>
    </source>
</evidence>
<dbReference type="PANTHER" id="PTHR35519:SF2">
    <property type="entry name" value="PH DOMAIN PROTEIN"/>
    <property type="match status" value="1"/>
</dbReference>
<dbReference type="InterPro" id="IPR025187">
    <property type="entry name" value="DUF4112"/>
</dbReference>
<dbReference type="PANTHER" id="PTHR35519">
    <property type="entry name" value="MEMBRANE PROTEINS"/>
    <property type="match status" value="1"/>
</dbReference>